<organism evidence="1 2">
    <name type="scientific">Populus alba</name>
    <name type="common">White poplar</name>
    <dbReference type="NCBI Taxonomy" id="43335"/>
    <lineage>
        <taxon>Eukaryota</taxon>
        <taxon>Viridiplantae</taxon>
        <taxon>Streptophyta</taxon>
        <taxon>Embryophyta</taxon>
        <taxon>Tracheophyta</taxon>
        <taxon>Spermatophyta</taxon>
        <taxon>Magnoliopsida</taxon>
        <taxon>eudicotyledons</taxon>
        <taxon>Gunneridae</taxon>
        <taxon>Pentapetalae</taxon>
        <taxon>rosids</taxon>
        <taxon>fabids</taxon>
        <taxon>Malpighiales</taxon>
        <taxon>Salicaceae</taxon>
        <taxon>Saliceae</taxon>
        <taxon>Populus</taxon>
    </lineage>
</organism>
<name>A0ACC4BBX6_POPAL</name>
<dbReference type="EMBL" id="RCHU02000012">
    <property type="protein sequence ID" value="KAL3575781.1"/>
    <property type="molecule type" value="Genomic_DNA"/>
</dbReference>
<dbReference type="Proteomes" id="UP000309997">
    <property type="component" value="Unassembled WGS sequence"/>
</dbReference>
<evidence type="ECO:0000313" key="2">
    <source>
        <dbReference type="Proteomes" id="UP000309997"/>
    </source>
</evidence>
<reference evidence="1 2" key="1">
    <citation type="journal article" date="2024" name="Plant Biotechnol. J.">
        <title>Genome and CRISPR/Cas9 system of a widespread forest tree (Populus alba) in the world.</title>
        <authorList>
            <person name="Liu Y.J."/>
            <person name="Jiang P.F."/>
            <person name="Han X.M."/>
            <person name="Li X.Y."/>
            <person name="Wang H.M."/>
            <person name="Wang Y.J."/>
            <person name="Wang X.X."/>
            <person name="Zeng Q.Y."/>
        </authorList>
    </citation>
    <scope>NUCLEOTIDE SEQUENCE [LARGE SCALE GENOMIC DNA]</scope>
    <source>
        <strain evidence="2">cv. PAL-ZL1</strain>
    </source>
</reference>
<sequence>MIEQSGPNIYVQTLQLEFPQEVQHPCHPCLLTLSTQILDHYSVDLCYKCQNHKFKMDVETVSLTEKFEGQKRYRHFSHRHAVEFSEQNEEYGQVNCSACGKLCSARAYGCVTCQILLHQSCFDLPLQIRYLFHPCPLTLCIQPNCFNCGACDRAILQSFYFYCKWCNFAMDIECALLPTVKAQSGEQFCHFTHGHPLTLTEIKDEDEIRMCSATNRKSSAPSYGCIAICPCIAEIKCVISVIISKEMEELTSRFEALKGKFEGLKGKCERITSAESSISRSREEGLEKALDLKWWPAGADLL</sequence>
<proteinExistence type="predicted"/>
<comment type="caution">
    <text evidence="1">The sequence shown here is derived from an EMBL/GenBank/DDBJ whole genome shotgun (WGS) entry which is preliminary data.</text>
</comment>
<protein>
    <submittedName>
        <fullName evidence="1">Uncharacterized protein</fullName>
    </submittedName>
</protein>
<gene>
    <name evidence="1" type="ORF">D5086_023882</name>
</gene>
<accession>A0ACC4BBX6</accession>
<keyword evidence="2" id="KW-1185">Reference proteome</keyword>
<evidence type="ECO:0000313" key="1">
    <source>
        <dbReference type="EMBL" id="KAL3575781.1"/>
    </source>
</evidence>